<feature type="domain" description="C2H2-type" evidence="11">
    <location>
        <begin position="281"/>
        <end position="309"/>
    </location>
</feature>
<dbReference type="PROSITE" id="PS00028">
    <property type="entry name" value="ZINC_FINGER_C2H2_1"/>
    <property type="match status" value="4"/>
</dbReference>
<keyword evidence="2" id="KW-0479">Metal-binding</keyword>
<evidence type="ECO:0000256" key="7">
    <source>
        <dbReference type="ARBA" id="ARBA00023242"/>
    </source>
</evidence>
<evidence type="ECO:0000256" key="3">
    <source>
        <dbReference type="ARBA" id="ARBA00022737"/>
    </source>
</evidence>
<organism evidence="12 13">
    <name type="scientific">Aedes albopictus</name>
    <name type="common">Asian tiger mosquito</name>
    <name type="synonym">Stegomyia albopicta</name>
    <dbReference type="NCBI Taxonomy" id="7160"/>
    <lineage>
        <taxon>Eukaryota</taxon>
        <taxon>Metazoa</taxon>
        <taxon>Ecdysozoa</taxon>
        <taxon>Arthropoda</taxon>
        <taxon>Hexapoda</taxon>
        <taxon>Insecta</taxon>
        <taxon>Pterygota</taxon>
        <taxon>Neoptera</taxon>
        <taxon>Endopterygota</taxon>
        <taxon>Diptera</taxon>
        <taxon>Nematocera</taxon>
        <taxon>Culicoidea</taxon>
        <taxon>Culicidae</taxon>
        <taxon>Culicinae</taxon>
        <taxon>Aedini</taxon>
        <taxon>Aedes</taxon>
        <taxon>Stegomyia</taxon>
    </lineage>
</organism>
<dbReference type="SUPFAM" id="SSF57667">
    <property type="entry name" value="beta-beta-alpha zinc fingers"/>
    <property type="match status" value="2"/>
</dbReference>
<dbReference type="InterPro" id="IPR013087">
    <property type="entry name" value="Znf_C2H2_type"/>
</dbReference>
<comment type="subcellular location">
    <subcellularLocation>
        <location evidence="1">Nucleus</location>
    </subcellularLocation>
</comment>
<dbReference type="InterPro" id="IPR036236">
    <property type="entry name" value="Znf_C2H2_sf"/>
</dbReference>
<dbReference type="PROSITE" id="PS50157">
    <property type="entry name" value="ZINC_FINGER_C2H2_2"/>
    <property type="match status" value="4"/>
</dbReference>
<dbReference type="InterPro" id="IPR050527">
    <property type="entry name" value="Snail/Krueppel_Znf"/>
</dbReference>
<evidence type="ECO:0000256" key="8">
    <source>
        <dbReference type="ARBA" id="ARBA00037948"/>
    </source>
</evidence>
<feature type="domain" description="C2H2-type" evidence="11">
    <location>
        <begin position="310"/>
        <end position="337"/>
    </location>
</feature>
<evidence type="ECO:0000256" key="6">
    <source>
        <dbReference type="ARBA" id="ARBA00023125"/>
    </source>
</evidence>
<evidence type="ECO:0000256" key="9">
    <source>
        <dbReference type="PROSITE-ProRule" id="PRU00042"/>
    </source>
</evidence>
<dbReference type="PANTHER" id="PTHR24388:SF54">
    <property type="entry name" value="PROTEIN ESCARGOT"/>
    <property type="match status" value="1"/>
</dbReference>
<evidence type="ECO:0000313" key="12">
    <source>
        <dbReference type="EnsemblMetazoa" id="AALFPA23_014954.P21667"/>
    </source>
</evidence>
<dbReference type="RefSeq" id="XP_019554729.3">
    <property type="nucleotide sequence ID" value="XM_019699184.3"/>
</dbReference>
<dbReference type="EnsemblMetazoa" id="AALFPA23_014954.R21668">
    <property type="protein sequence ID" value="AALFPA23_014954.P21668"/>
    <property type="gene ID" value="AALFPA23_014954"/>
</dbReference>
<dbReference type="SMART" id="SM00355">
    <property type="entry name" value="ZnF_C2H2"/>
    <property type="match status" value="4"/>
</dbReference>
<accession>A0ABM1Z496</accession>
<dbReference type="PANTHER" id="PTHR24388">
    <property type="entry name" value="ZINC FINGER PROTEIN"/>
    <property type="match status" value="1"/>
</dbReference>
<dbReference type="EnsemblMetazoa" id="AALFPA23_014954.R21667">
    <property type="protein sequence ID" value="AALFPA23_014954.P21667"/>
    <property type="gene ID" value="AALFPA23_014954"/>
</dbReference>
<reference evidence="13" key="1">
    <citation type="journal article" date="2015" name="Proc. Natl. Acad. Sci. U.S.A.">
        <title>Genome sequence of the Asian Tiger mosquito, Aedes albopictus, reveals insights into its biology, genetics, and evolution.</title>
        <authorList>
            <person name="Chen X.G."/>
            <person name="Jiang X."/>
            <person name="Gu J."/>
            <person name="Xu M."/>
            <person name="Wu Y."/>
            <person name="Deng Y."/>
            <person name="Zhang C."/>
            <person name="Bonizzoni M."/>
            <person name="Dermauw W."/>
            <person name="Vontas J."/>
            <person name="Armbruster P."/>
            <person name="Huang X."/>
            <person name="Yang Y."/>
            <person name="Zhang H."/>
            <person name="He W."/>
            <person name="Peng H."/>
            <person name="Liu Y."/>
            <person name="Wu K."/>
            <person name="Chen J."/>
            <person name="Lirakis M."/>
            <person name="Topalis P."/>
            <person name="Van Leeuwen T."/>
            <person name="Hall A.B."/>
            <person name="Jiang X."/>
            <person name="Thorpe C."/>
            <person name="Mueller R.L."/>
            <person name="Sun C."/>
            <person name="Waterhouse R.M."/>
            <person name="Yan G."/>
            <person name="Tu Z.J."/>
            <person name="Fang X."/>
            <person name="James A.A."/>
        </authorList>
    </citation>
    <scope>NUCLEOTIDE SEQUENCE [LARGE SCALE GENOMIC DNA]</scope>
    <source>
        <strain evidence="13">Foshan</strain>
    </source>
</reference>
<keyword evidence="4 9" id="KW-0863">Zinc-finger</keyword>
<dbReference type="GeneID" id="109424093"/>
<keyword evidence="5" id="KW-0862">Zinc</keyword>
<evidence type="ECO:0000313" key="13">
    <source>
        <dbReference type="Proteomes" id="UP000069940"/>
    </source>
</evidence>
<evidence type="ECO:0000256" key="2">
    <source>
        <dbReference type="ARBA" id="ARBA00022723"/>
    </source>
</evidence>
<feature type="domain" description="C2H2-type" evidence="11">
    <location>
        <begin position="367"/>
        <end position="396"/>
    </location>
</feature>
<comment type="similarity">
    <text evidence="8">Belongs to the snail C2H2-type zinc-finger protein family.</text>
</comment>
<evidence type="ECO:0000256" key="4">
    <source>
        <dbReference type="ARBA" id="ARBA00022771"/>
    </source>
</evidence>
<evidence type="ECO:0000256" key="10">
    <source>
        <dbReference type="SAM" id="MobiDB-lite"/>
    </source>
</evidence>
<feature type="domain" description="C2H2-type" evidence="11">
    <location>
        <begin position="339"/>
        <end position="366"/>
    </location>
</feature>
<feature type="region of interest" description="Disordered" evidence="10">
    <location>
        <begin position="163"/>
        <end position="185"/>
    </location>
</feature>
<sequence length="422" mass="48524">MDVKSHLTKSLWDQKPIPDVSEDKFVGKKQWPYNGAPTMLYEQSYEVSIKKEDNTDFQESPLDLSIRKDHCSNIPTVVPIPSYTSGLEIQQTVMAGFTYNQQWSSAQTPPTSDPQVYIIDFVEDKTKQIEEGIKRYCPDVVQKIKTESLCELKPVHQPNLKLSPSPCYEPISSHDEAEPTPGLTCGENIRSTQLATDLNDASEPSSTYSIPSTSYAHVPSFDIVDLAATHSAPATPTVQDIDPSEVYTVRETCPVDASQPQATKKPISKKRRRQIQYGSEFYCKICEKQFSRQSNLLQHLRLKHEEHRPFRCDICGKSYFTEQDMLGHRQNHDPSRKRHKCPSCEKSYRHMNDLDRHFATHHGTPTYVCEIEGCPKAFARRDHMLLHYETHKDQLDRLIAMTMLHKEKENKGKQMRRDPRED</sequence>
<keyword evidence="13" id="KW-1185">Reference proteome</keyword>
<evidence type="ECO:0000259" key="11">
    <source>
        <dbReference type="PROSITE" id="PS50157"/>
    </source>
</evidence>
<dbReference type="RefSeq" id="XP_019554730.3">
    <property type="nucleotide sequence ID" value="XM_019699185.3"/>
</dbReference>
<keyword evidence="7" id="KW-0539">Nucleus</keyword>
<name>A0ABM1Z496_AEDAL</name>
<dbReference type="Pfam" id="PF13912">
    <property type="entry name" value="zf-C2H2_6"/>
    <property type="match status" value="1"/>
</dbReference>
<dbReference type="Gene3D" id="3.30.160.60">
    <property type="entry name" value="Classic Zinc Finger"/>
    <property type="match status" value="2"/>
</dbReference>
<evidence type="ECO:0000256" key="5">
    <source>
        <dbReference type="ARBA" id="ARBA00022833"/>
    </source>
</evidence>
<dbReference type="Proteomes" id="UP000069940">
    <property type="component" value="Unassembled WGS sequence"/>
</dbReference>
<proteinExistence type="inferred from homology"/>
<reference evidence="12" key="2">
    <citation type="submission" date="2025-05" db="UniProtKB">
        <authorList>
            <consortium name="EnsemblMetazoa"/>
        </authorList>
    </citation>
    <scope>IDENTIFICATION</scope>
    <source>
        <strain evidence="12">Foshan</strain>
    </source>
</reference>
<protein>
    <recommendedName>
        <fullName evidence="11">C2H2-type domain-containing protein</fullName>
    </recommendedName>
</protein>
<keyword evidence="6" id="KW-0238">DNA-binding</keyword>
<dbReference type="Pfam" id="PF00096">
    <property type="entry name" value="zf-C2H2"/>
    <property type="match status" value="2"/>
</dbReference>
<keyword evidence="3" id="KW-0677">Repeat</keyword>
<evidence type="ECO:0000256" key="1">
    <source>
        <dbReference type="ARBA" id="ARBA00004123"/>
    </source>
</evidence>